<proteinExistence type="predicted"/>
<evidence type="ECO:0000313" key="2">
    <source>
        <dbReference type="EMBL" id="GBN42957.1"/>
    </source>
</evidence>
<protein>
    <submittedName>
        <fullName evidence="3">Uncharacterized protein</fullName>
    </submittedName>
</protein>
<dbReference type="EMBL" id="BGPR01211559">
    <property type="protein sequence ID" value="GBN43039.1"/>
    <property type="molecule type" value="Genomic_DNA"/>
</dbReference>
<organism evidence="3 5">
    <name type="scientific">Araneus ventricosus</name>
    <name type="common">Orbweaver spider</name>
    <name type="synonym">Epeira ventricosa</name>
    <dbReference type="NCBI Taxonomy" id="182803"/>
    <lineage>
        <taxon>Eukaryota</taxon>
        <taxon>Metazoa</taxon>
        <taxon>Ecdysozoa</taxon>
        <taxon>Arthropoda</taxon>
        <taxon>Chelicerata</taxon>
        <taxon>Arachnida</taxon>
        <taxon>Araneae</taxon>
        <taxon>Araneomorphae</taxon>
        <taxon>Entelegynae</taxon>
        <taxon>Araneoidea</taxon>
        <taxon>Araneidae</taxon>
        <taxon>Araneus</taxon>
    </lineage>
</organism>
<reference evidence="3 5" key="1">
    <citation type="journal article" date="2019" name="Sci. Rep.">
        <title>Orb-weaving spider Araneus ventricosus genome elucidates the spidroin gene catalogue.</title>
        <authorList>
            <person name="Kono N."/>
            <person name="Nakamura H."/>
            <person name="Ohtoshi R."/>
            <person name="Moran D.A.P."/>
            <person name="Shinohara A."/>
            <person name="Yoshida Y."/>
            <person name="Fujiwara M."/>
            <person name="Mori M."/>
            <person name="Tomita M."/>
            <person name="Arakawa K."/>
        </authorList>
    </citation>
    <scope>NUCLEOTIDE SEQUENCE [LARGE SCALE GENOMIC DNA]</scope>
</reference>
<feature type="region of interest" description="Disordered" evidence="1">
    <location>
        <begin position="1"/>
        <end position="35"/>
    </location>
</feature>
<dbReference type="AlphaFoldDB" id="A0A4Y2NWG7"/>
<gene>
    <name evidence="4" type="ORF">AVEN_131369_1</name>
    <name evidence="2" type="ORF">AVEN_238532_1</name>
    <name evidence="3" type="ORF">AVEN_76915_1</name>
</gene>
<evidence type="ECO:0000313" key="4">
    <source>
        <dbReference type="EMBL" id="GBN43249.1"/>
    </source>
</evidence>
<evidence type="ECO:0000313" key="3">
    <source>
        <dbReference type="EMBL" id="GBN43039.1"/>
    </source>
</evidence>
<name>A0A4Y2NWG7_ARAVE</name>
<dbReference type="EMBL" id="BGPR01211661">
    <property type="protein sequence ID" value="GBN43249.1"/>
    <property type="molecule type" value="Genomic_DNA"/>
</dbReference>
<comment type="caution">
    <text evidence="3">The sequence shown here is derived from an EMBL/GenBank/DDBJ whole genome shotgun (WGS) entry which is preliminary data.</text>
</comment>
<keyword evidence="5" id="KW-1185">Reference proteome</keyword>
<evidence type="ECO:0000313" key="5">
    <source>
        <dbReference type="Proteomes" id="UP000499080"/>
    </source>
</evidence>
<sequence>RPRWPSGKVRLWGRRVQGSNPDSTEDPPCMGSVAR</sequence>
<dbReference type="EMBL" id="BGPR01211526">
    <property type="protein sequence ID" value="GBN42957.1"/>
    <property type="molecule type" value="Genomic_DNA"/>
</dbReference>
<dbReference type="Proteomes" id="UP000499080">
    <property type="component" value="Unassembled WGS sequence"/>
</dbReference>
<feature type="non-terminal residue" evidence="3">
    <location>
        <position position="1"/>
    </location>
</feature>
<accession>A0A4Y2NWG7</accession>
<evidence type="ECO:0000256" key="1">
    <source>
        <dbReference type="SAM" id="MobiDB-lite"/>
    </source>
</evidence>